<feature type="transmembrane region" description="Helical" evidence="8">
    <location>
        <begin position="425"/>
        <end position="443"/>
    </location>
</feature>
<evidence type="ECO:0000256" key="4">
    <source>
        <dbReference type="ARBA" id="ARBA00022798"/>
    </source>
</evidence>
<keyword evidence="5" id="KW-0378">Hydrolase</keyword>
<feature type="chain" id="PRO_5041990361" description="glycerophosphodiester phosphodiesterase" evidence="9">
    <location>
        <begin position="19"/>
        <end position="491"/>
    </location>
</feature>
<comment type="similarity">
    <text evidence="1">Belongs to the glycerophosphoryl diester phosphodiesterase family.</text>
</comment>
<keyword evidence="4" id="KW-0319">Glycerol metabolism</keyword>
<evidence type="ECO:0000256" key="3">
    <source>
        <dbReference type="ARBA" id="ARBA00022729"/>
    </source>
</evidence>
<dbReference type="InterPro" id="IPR017946">
    <property type="entry name" value="PLC-like_Pdiesterase_TIM-brl"/>
</dbReference>
<keyword evidence="12" id="KW-1185">Reference proteome</keyword>
<evidence type="ECO:0000256" key="8">
    <source>
        <dbReference type="SAM" id="Phobius"/>
    </source>
</evidence>
<dbReference type="GO" id="GO:0008889">
    <property type="term" value="F:glycerophosphodiester phosphodiesterase activity"/>
    <property type="evidence" value="ECO:0007669"/>
    <property type="project" value="UniProtKB-EC"/>
</dbReference>
<evidence type="ECO:0000256" key="6">
    <source>
        <dbReference type="ARBA" id="ARBA00047512"/>
    </source>
</evidence>
<keyword evidence="3 9" id="KW-0732">Signal</keyword>
<evidence type="ECO:0000256" key="1">
    <source>
        <dbReference type="ARBA" id="ARBA00007277"/>
    </source>
</evidence>
<evidence type="ECO:0000256" key="2">
    <source>
        <dbReference type="ARBA" id="ARBA00012247"/>
    </source>
</evidence>
<keyword evidence="8" id="KW-1133">Transmembrane helix</keyword>
<keyword evidence="8" id="KW-0472">Membrane</keyword>
<dbReference type="InterPro" id="IPR030395">
    <property type="entry name" value="GP_PDE_dom"/>
</dbReference>
<evidence type="ECO:0000256" key="7">
    <source>
        <dbReference type="SAM" id="MobiDB-lite"/>
    </source>
</evidence>
<feature type="signal peptide" evidence="9">
    <location>
        <begin position="1"/>
        <end position="18"/>
    </location>
</feature>
<evidence type="ECO:0000313" key="12">
    <source>
        <dbReference type="Proteomes" id="UP001054902"/>
    </source>
</evidence>
<evidence type="ECO:0000259" key="10">
    <source>
        <dbReference type="PROSITE" id="PS51704"/>
    </source>
</evidence>
<dbReference type="PROSITE" id="PS51704">
    <property type="entry name" value="GP_PDE"/>
    <property type="match status" value="1"/>
</dbReference>
<dbReference type="EMBL" id="BLLK01000062">
    <property type="protein sequence ID" value="GFH58577.1"/>
    <property type="molecule type" value="Genomic_DNA"/>
</dbReference>
<dbReference type="GO" id="GO:0006629">
    <property type="term" value="P:lipid metabolic process"/>
    <property type="evidence" value="ECO:0007669"/>
    <property type="project" value="InterPro"/>
</dbReference>
<keyword evidence="8" id="KW-0812">Transmembrane</keyword>
<dbReference type="GO" id="GO:0006071">
    <property type="term" value="P:glycerol metabolic process"/>
    <property type="evidence" value="ECO:0007669"/>
    <property type="project" value="UniProtKB-KW"/>
</dbReference>
<gene>
    <name evidence="11" type="ORF">CTEN210_15053</name>
</gene>
<evidence type="ECO:0000256" key="9">
    <source>
        <dbReference type="SAM" id="SignalP"/>
    </source>
</evidence>
<dbReference type="Pfam" id="PF03009">
    <property type="entry name" value="GDPD"/>
    <property type="match status" value="1"/>
</dbReference>
<evidence type="ECO:0000313" key="11">
    <source>
        <dbReference type="EMBL" id="GFH58577.1"/>
    </source>
</evidence>
<comment type="catalytic activity">
    <reaction evidence="6">
        <text>a sn-glycero-3-phosphodiester + H2O = an alcohol + sn-glycerol 3-phosphate + H(+)</text>
        <dbReference type="Rhea" id="RHEA:12969"/>
        <dbReference type="ChEBI" id="CHEBI:15377"/>
        <dbReference type="ChEBI" id="CHEBI:15378"/>
        <dbReference type="ChEBI" id="CHEBI:30879"/>
        <dbReference type="ChEBI" id="CHEBI:57597"/>
        <dbReference type="ChEBI" id="CHEBI:83408"/>
        <dbReference type="EC" id="3.1.4.46"/>
    </reaction>
</comment>
<dbReference type="AlphaFoldDB" id="A0AAD3HCB2"/>
<protein>
    <recommendedName>
        <fullName evidence="2">glycerophosphodiester phosphodiesterase</fullName>
        <ecNumber evidence="2">3.1.4.46</ecNumber>
    </recommendedName>
</protein>
<accession>A0AAD3HCB2</accession>
<comment type="caution">
    <text evidence="11">The sequence shown here is derived from an EMBL/GenBank/DDBJ whole genome shotgun (WGS) entry which is preliminary data.</text>
</comment>
<dbReference type="SUPFAM" id="SSF51695">
    <property type="entry name" value="PLC-like phosphodiesterases"/>
    <property type="match status" value="1"/>
</dbReference>
<organism evidence="11 12">
    <name type="scientific">Chaetoceros tenuissimus</name>
    <dbReference type="NCBI Taxonomy" id="426638"/>
    <lineage>
        <taxon>Eukaryota</taxon>
        <taxon>Sar</taxon>
        <taxon>Stramenopiles</taxon>
        <taxon>Ochrophyta</taxon>
        <taxon>Bacillariophyta</taxon>
        <taxon>Coscinodiscophyceae</taxon>
        <taxon>Chaetocerotophycidae</taxon>
        <taxon>Chaetocerotales</taxon>
        <taxon>Chaetocerotaceae</taxon>
        <taxon>Chaetoceros</taxon>
    </lineage>
</organism>
<name>A0AAD3HCB2_9STRA</name>
<dbReference type="PANTHER" id="PTHR43620:SF7">
    <property type="entry name" value="GLYCEROPHOSPHODIESTER PHOSPHODIESTERASE GDPD5-RELATED"/>
    <property type="match status" value="1"/>
</dbReference>
<sequence length="491" mass="55410">MRGIVFAIFSIVLTKIDGLHLDAGQCPLLVPSSVATKIPSQLAKKRPNFITIAHRGASYSLPEHTIPAYRLALELGADYIEPYLVATKDNKLVAIHSIDLNITTNVASLYPERHRTITLDGTNTSGYFVFDFTLEEVQKLRVKQRLDGRSTSFDFSFPIPTIQDIVDLLHDWNHDIVIKNNITKRSGIYAELKDPQYYLQELNTSLVDIFLKEMEQNKHADKMFFNTKNQTHFGCERMGEYQVPPLVIQCFDAETLHEMRSKLHSKGMAQPPYVLLANAKHCHLPGFWYEVGKLGFISGVGPDKKCVIQETAGKEFMIEAKKFNLAVHPYTAREEIEFVTPQFASAEEELRWLYCSRGITGMFTESSDLGVRIGTRGCEDFETAEEILKEDITEMEKEDNDKQLNVTISQDLCSQFDNKDDTMKSAALMMIGTCVGLLMGLFFSKKGHSTNKGLQQKESSKTIHLGKMKGMKKLPTNDDGGSHSDDDMEII</sequence>
<dbReference type="Gene3D" id="3.20.20.190">
    <property type="entry name" value="Phosphatidylinositol (PI) phosphodiesterase"/>
    <property type="match status" value="1"/>
</dbReference>
<dbReference type="Proteomes" id="UP001054902">
    <property type="component" value="Unassembled WGS sequence"/>
</dbReference>
<feature type="region of interest" description="Disordered" evidence="7">
    <location>
        <begin position="448"/>
        <end position="491"/>
    </location>
</feature>
<feature type="domain" description="GP-PDE" evidence="10">
    <location>
        <begin position="49"/>
        <end position="374"/>
    </location>
</feature>
<dbReference type="EC" id="3.1.4.46" evidence="2"/>
<proteinExistence type="inferred from homology"/>
<dbReference type="PANTHER" id="PTHR43620">
    <property type="entry name" value="GLYCEROPHOSPHORYL DIESTER PHOSPHODIESTERASE"/>
    <property type="match status" value="1"/>
</dbReference>
<reference evidence="11 12" key="1">
    <citation type="journal article" date="2021" name="Sci. Rep.">
        <title>The genome of the diatom Chaetoceros tenuissimus carries an ancient integrated fragment of an extant virus.</title>
        <authorList>
            <person name="Hongo Y."/>
            <person name="Kimura K."/>
            <person name="Takaki Y."/>
            <person name="Yoshida Y."/>
            <person name="Baba S."/>
            <person name="Kobayashi G."/>
            <person name="Nagasaki K."/>
            <person name="Hano T."/>
            <person name="Tomaru Y."/>
        </authorList>
    </citation>
    <scope>NUCLEOTIDE SEQUENCE [LARGE SCALE GENOMIC DNA]</scope>
    <source>
        <strain evidence="11 12">NIES-3715</strain>
    </source>
</reference>
<evidence type="ECO:0000256" key="5">
    <source>
        <dbReference type="ARBA" id="ARBA00022801"/>
    </source>
</evidence>